<proteinExistence type="predicted"/>
<reference evidence="1 2" key="1">
    <citation type="journal article" date="2020" name="Mol. Biol. Evol.">
        <title>Distinct Expression and Methylation Patterns for Genes with Different Fates following a Single Whole-Genome Duplication in Flowering Plants.</title>
        <authorList>
            <person name="Shi T."/>
            <person name="Rahmani R.S."/>
            <person name="Gugger P.F."/>
            <person name="Wang M."/>
            <person name="Li H."/>
            <person name="Zhang Y."/>
            <person name="Li Z."/>
            <person name="Wang Q."/>
            <person name="Van de Peer Y."/>
            <person name="Marchal K."/>
            <person name="Chen J."/>
        </authorList>
    </citation>
    <scope>NUCLEOTIDE SEQUENCE [LARGE SCALE GENOMIC DNA]</scope>
    <source>
        <tissue evidence="1">Leaf</tissue>
    </source>
</reference>
<comment type="caution">
    <text evidence="1">The sequence shown here is derived from an EMBL/GenBank/DDBJ whole genome shotgun (WGS) entry which is preliminary data.</text>
</comment>
<name>A0A822ZUX9_NELNU</name>
<dbReference type="EMBL" id="DUZY01000008">
    <property type="protein sequence ID" value="DAD47099.1"/>
    <property type="molecule type" value="Genomic_DNA"/>
</dbReference>
<dbReference type="Proteomes" id="UP000607653">
    <property type="component" value="Unassembled WGS sequence"/>
</dbReference>
<organism evidence="1 2">
    <name type="scientific">Nelumbo nucifera</name>
    <name type="common">Sacred lotus</name>
    <dbReference type="NCBI Taxonomy" id="4432"/>
    <lineage>
        <taxon>Eukaryota</taxon>
        <taxon>Viridiplantae</taxon>
        <taxon>Streptophyta</taxon>
        <taxon>Embryophyta</taxon>
        <taxon>Tracheophyta</taxon>
        <taxon>Spermatophyta</taxon>
        <taxon>Magnoliopsida</taxon>
        <taxon>Proteales</taxon>
        <taxon>Nelumbonaceae</taxon>
        <taxon>Nelumbo</taxon>
    </lineage>
</organism>
<evidence type="ECO:0000313" key="2">
    <source>
        <dbReference type="Proteomes" id="UP000607653"/>
    </source>
</evidence>
<accession>A0A822ZUX9</accession>
<gene>
    <name evidence="1" type="ORF">HUJ06_017036</name>
</gene>
<evidence type="ECO:0000313" key="1">
    <source>
        <dbReference type="EMBL" id="DAD47099.1"/>
    </source>
</evidence>
<sequence length="38" mass="4410">MVENGGETFDPENGEEWQETINPYSETFALTNFRTLNK</sequence>
<protein>
    <submittedName>
        <fullName evidence="1">Uncharacterized protein</fullName>
    </submittedName>
</protein>
<dbReference type="AlphaFoldDB" id="A0A822ZUX9"/>
<keyword evidence="2" id="KW-1185">Reference proteome</keyword>